<accession>A0A837DZ98</accession>
<dbReference type="EMBL" id="AWYA01000027">
    <property type="protein sequence ID" value="KIC05463.1"/>
    <property type="molecule type" value="Genomic_DNA"/>
</dbReference>
<organism evidence="1 2">
    <name type="scientific">Ligilactobacillus ruminis DPC 6832</name>
    <dbReference type="NCBI Taxonomy" id="1402208"/>
    <lineage>
        <taxon>Bacteria</taxon>
        <taxon>Bacillati</taxon>
        <taxon>Bacillota</taxon>
        <taxon>Bacilli</taxon>
        <taxon>Lactobacillales</taxon>
        <taxon>Lactobacillaceae</taxon>
        <taxon>Ligilactobacillus</taxon>
    </lineage>
</organism>
<sequence>MNNMNEKFAVNVVVPASIEMGYVNQGSTVFDQEKIDKLADSLGANFEVSPIEYDGHALRGTYRKDGVTVVPKQYENAIAGRLEGEEIVSDIDLDHAGAIDEIVAKVEKHFNLAK</sequence>
<gene>
    <name evidence="1" type="ORF">LRN_0394</name>
</gene>
<evidence type="ECO:0000313" key="2">
    <source>
        <dbReference type="Proteomes" id="UP000031011"/>
    </source>
</evidence>
<name>A0A837DZ98_9LACO</name>
<reference evidence="1 2" key="1">
    <citation type="journal article" date="2015" name="BMC Microbiol.">
        <title>Lactobacillus ruminis strains cluster according to their mammalian gut source.</title>
        <authorList>
            <person name="O' Donnell M.M."/>
            <person name="Harris H.M."/>
            <person name="Lynch D.B."/>
            <person name="Ross R.P."/>
            <person name="O'Toole P.W."/>
        </authorList>
    </citation>
    <scope>NUCLEOTIDE SEQUENCE [LARGE SCALE GENOMIC DNA]</scope>
    <source>
        <strain evidence="1 2">DPC 6832</strain>
    </source>
</reference>
<dbReference type="AlphaFoldDB" id="A0A837DZ98"/>
<proteinExistence type="predicted"/>
<comment type="caution">
    <text evidence="1">The sequence shown here is derived from an EMBL/GenBank/DDBJ whole genome shotgun (WGS) entry which is preliminary data.</text>
</comment>
<dbReference type="Proteomes" id="UP000031011">
    <property type="component" value="Unassembled WGS sequence"/>
</dbReference>
<protein>
    <submittedName>
        <fullName evidence="1">Uncharacterized protein</fullName>
    </submittedName>
</protein>
<evidence type="ECO:0000313" key="1">
    <source>
        <dbReference type="EMBL" id="KIC05463.1"/>
    </source>
</evidence>